<dbReference type="RefSeq" id="WP_276329065.1">
    <property type="nucleotide sequence ID" value="NZ_JAGIOO010000001.1"/>
</dbReference>
<evidence type="ECO:0000313" key="2">
    <source>
        <dbReference type="Proteomes" id="UP001519363"/>
    </source>
</evidence>
<keyword evidence="2" id="KW-1185">Reference proteome</keyword>
<accession>A0ABS5AMD0</accession>
<sequence>MLSLPVDRVVAAAAGDTVINGVPHLLVHVRQSAALAEQYD</sequence>
<gene>
    <name evidence="1" type="ORF">JOF53_006588</name>
</gene>
<proteinExistence type="predicted"/>
<reference evidence="1 2" key="1">
    <citation type="submission" date="2021-03" db="EMBL/GenBank/DDBJ databases">
        <title>Sequencing the genomes of 1000 actinobacteria strains.</title>
        <authorList>
            <person name="Klenk H.-P."/>
        </authorList>
    </citation>
    <scope>NUCLEOTIDE SEQUENCE [LARGE SCALE GENOMIC DNA]</scope>
    <source>
        <strain evidence="1 2">DSM 44580</strain>
    </source>
</reference>
<organism evidence="1 2">
    <name type="scientific">Crossiella equi</name>
    <dbReference type="NCBI Taxonomy" id="130796"/>
    <lineage>
        <taxon>Bacteria</taxon>
        <taxon>Bacillati</taxon>
        <taxon>Actinomycetota</taxon>
        <taxon>Actinomycetes</taxon>
        <taxon>Pseudonocardiales</taxon>
        <taxon>Pseudonocardiaceae</taxon>
        <taxon>Crossiella</taxon>
    </lineage>
</organism>
<dbReference type="EMBL" id="JAGIOO010000001">
    <property type="protein sequence ID" value="MBP2477716.1"/>
    <property type="molecule type" value="Genomic_DNA"/>
</dbReference>
<protein>
    <submittedName>
        <fullName evidence="1">Uncharacterized protein</fullName>
    </submittedName>
</protein>
<name>A0ABS5AMD0_9PSEU</name>
<evidence type="ECO:0000313" key="1">
    <source>
        <dbReference type="EMBL" id="MBP2477716.1"/>
    </source>
</evidence>
<comment type="caution">
    <text evidence="1">The sequence shown here is derived from an EMBL/GenBank/DDBJ whole genome shotgun (WGS) entry which is preliminary data.</text>
</comment>
<dbReference type="Proteomes" id="UP001519363">
    <property type="component" value="Unassembled WGS sequence"/>
</dbReference>